<dbReference type="GO" id="GO:0000932">
    <property type="term" value="C:P-body"/>
    <property type="evidence" value="ECO:0007669"/>
    <property type="project" value="TreeGrafter"/>
</dbReference>
<dbReference type="InterPro" id="IPR012340">
    <property type="entry name" value="NA-bd_OB-fold"/>
</dbReference>
<dbReference type="SMART" id="SM00955">
    <property type="entry name" value="RNB"/>
    <property type="match status" value="1"/>
</dbReference>
<dbReference type="EMBL" id="QBIY01012888">
    <property type="protein sequence ID" value="RXN14674.1"/>
    <property type="molecule type" value="Genomic_DNA"/>
</dbReference>
<keyword evidence="2" id="KW-0269">Exonuclease</keyword>
<evidence type="ECO:0000313" key="3">
    <source>
        <dbReference type="Proteomes" id="UP000290572"/>
    </source>
</evidence>
<dbReference type="InterPro" id="IPR022966">
    <property type="entry name" value="RNase_II/R_CS"/>
</dbReference>
<dbReference type="InterPro" id="IPR050180">
    <property type="entry name" value="RNR_Ribonuclease"/>
</dbReference>
<name>A0A498M661_LABRO</name>
<dbReference type="GO" id="GO:0003723">
    <property type="term" value="F:RNA binding"/>
    <property type="evidence" value="ECO:0007669"/>
    <property type="project" value="InterPro"/>
</dbReference>
<evidence type="ECO:0000313" key="2">
    <source>
        <dbReference type="EMBL" id="RXN14674.1"/>
    </source>
</evidence>
<dbReference type="SUPFAM" id="SSF50249">
    <property type="entry name" value="Nucleic acid-binding proteins"/>
    <property type="match status" value="1"/>
</dbReference>
<dbReference type="AlphaFoldDB" id="A0A498M661"/>
<keyword evidence="2" id="KW-0378">Hydrolase</keyword>
<accession>A0A498M661</accession>
<reference evidence="2 3" key="1">
    <citation type="submission" date="2018-03" db="EMBL/GenBank/DDBJ databases">
        <title>Draft genome sequence of Rohu Carp (Labeo rohita).</title>
        <authorList>
            <person name="Das P."/>
            <person name="Kushwaha B."/>
            <person name="Joshi C.G."/>
            <person name="Kumar D."/>
            <person name="Nagpure N.S."/>
            <person name="Sahoo L."/>
            <person name="Das S.P."/>
            <person name="Bit A."/>
            <person name="Patnaik S."/>
            <person name="Meher P.K."/>
            <person name="Jayasankar P."/>
            <person name="Koringa P.G."/>
            <person name="Patel N.V."/>
            <person name="Hinsu A.T."/>
            <person name="Kumar R."/>
            <person name="Pandey M."/>
            <person name="Agarwal S."/>
            <person name="Srivastava S."/>
            <person name="Singh M."/>
            <person name="Iquebal M.A."/>
            <person name="Jaiswal S."/>
            <person name="Angadi U.B."/>
            <person name="Kumar N."/>
            <person name="Raza M."/>
            <person name="Shah T.M."/>
            <person name="Rai A."/>
            <person name="Jena J.K."/>
        </authorList>
    </citation>
    <scope>NUCLEOTIDE SEQUENCE [LARGE SCALE GENOMIC DNA]</scope>
    <source>
        <strain evidence="2">DASCIFA01</strain>
        <tissue evidence="2">Testis</tissue>
    </source>
</reference>
<dbReference type="GO" id="GO:0000175">
    <property type="term" value="F:3'-5'-RNA exonuclease activity"/>
    <property type="evidence" value="ECO:0007669"/>
    <property type="project" value="TreeGrafter"/>
</dbReference>
<evidence type="ECO:0000259" key="1">
    <source>
        <dbReference type="SMART" id="SM00955"/>
    </source>
</evidence>
<feature type="domain" description="RNB" evidence="1">
    <location>
        <begin position="1"/>
        <end position="279"/>
    </location>
</feature>
<dbReference type="Proteomes" id="UP000290572">
    <property type="component" value="Unassembled WGS sequence"/>
</dbReference>
<protein>
    <submittedName>
        <fullName evidence="2">DIS3-like exonuclease 2 isoform X1</fullName>
    </submittedName>
</protein>
<dbReference type="PROSITE" id="PS01175">
    <property type="entry name" value="RIBONUCLEASE_II"/>
    <property type="match status" value="1"/>
</dbReference>
<dbReference type="PANTHER" id="PTHR23355">
    <property type="entry name" value="RIBONUCLEASE"/>
    <property type="match status" value="1"/>
</dbReference>
<dbReference type="STRING" id="84645.A0A498M661"/>
<dbReference type="Pfam" id="PF00773">
    <property type="entry name" value="RNB"/>
    <property type="match status" value="1"/>
</dbReference>
<dbReference type="PANTHER" id="PTHR23355:SF9">
    <property type="entry name" value="DIS3-LIKE EXONUCLEASE 2"/>
    <property type="match status" value="1"/>
</dbReference>
<gene>
    <name evidence="2" type="ORF">ROHU_008947</name>
</gene>
<organism evidence="2 3">
    <name type="scientific">Labeo rohita</name>
    <name type="common">Indian major carp</name>
    <name type="synonym">Cyprinus rohita</name>
    <dbReference type="NCBI Taxonomy" id="84645"/>
    <lineage>
        <taxon>Eukaryota</taxon>
        <taxon>Metazoa</taxon>
        <taxon>Chordata</taxon>
        <taxon>Craniata</taxon>
        <taxon>Vertebrata</taxon>
        <taxon>Euteleostomi</taxon>
        <taxon>Actinopterygii</taxon>
        <taxon>Neopterygii</taxon>
        <taxon>Teleostei</taxon>
        <taxon>Ostariophysi</taxon>
        <taxon>Cypriniformes</taxon>
        <taxon>Cyprinidae</taxon>
        <taxon>Labeoninae</taxon>
        <taxon>Labeonini</taxon>
        <taxon>Labeo</taxon>
    </lineage>
</organism>
<keyword evidence="2" id="KW-0540">Nuclease</keyword>
<dbReference type="GO" id="GO:0010587">
    <property type="term" value="P:miRNA catabolic process"/>
    <property type="evidence" value="ECO:0007669"/>
    <property type="project" value="TreeGrafter"/>
</dbReference>
<keyword evidence="3" id="KW-1185">Reference proteome</keyword>
<sequence length="283" mass="32448">MLPRLLCEELCSLNPLTDRLTFSVIWKLSPEGKILSEWFGRTVICSCIKMSYDHAQSMIEAPDKHFSAEELPPYSPDHSIHEIQEAILNLNNIAKQLRAQRFEGGALQLNQLKLSFTLDKESSMPQGCYVYQYQDSNKLVEEFMLLANMAAAHQIYRTYPELAILRRHPPPQSKMVDDLQEFCDQMGLDIDFKTSGGLHRSLNENLGNDMYAAARKEVLTHMCSRAMQMASYFCTGALKDENSFRHYALNVPLYTHFTSPIRRYVDVIVHRLLAASLSKLLYC</sequence>
<dbReference type="InterPro" id="IPR001900">
    <property type="entry name" value="RNase_II/R"/>
</dbReference>
<dbReference type="GO" id="GO:0006402">
    <property type="term" value="P:mRNA catabolic process"/>
    <property type="evidence" value="ECO:0007669"/>
    <property type="project" value="TreeGrafter"/>
</dbReference>
<proteinExistence type="predicted"/>
<comment type="caution">
    <text evidence="2">The sequence shown here is derived from an EMBL/GenBank/DDBJ whole genome shotgun (WGS) entry which is preliminary data.</text>
</comment>